<keyword evidence="6 10" id="KW-0812">Transmembrane</keyword>
<evidence type="ECO:0000256" key="5">
    <source>
        <dbReference type="ARBA" id="ARBA00022679"/>
    </source>
</evidence>
<dbReference type="PANTHER" id="PTHR33389">
    <property type="entry name" value="FAMILY PROTEIN, PUTATIVE (DUF2921)-RELATED"/>
    <property type="match status" value="1"/>
</dbReference>
<evidence type="ECO:0000256" key="6">
    <source>
        <dbReference type="ARBA" id="ARBA00022692"/>
    </source>
</evidence>
<evidence type="ECO:0000256" key="10">
    <source>
        <dbReference type="SAM" id="Phobius"/>
    </source>
</evidence>
<dbReference type="EMBL" id="OZ034814">
    <property type="protein sequence ID" value="CAL1359367.1"/>
    <property type="molecule type" value="Genomic_DNA"/>
</dbReference>
<evidence type="ECO:0000256" key="4">
    <source>
        <dbReference type="ARBA" id="ARBA00012483"/>
    </source>
</evidence>
<feature type="transmembrane region" description="Helical" evidence="10">
    <location>
        <begin position="844"/>
        <end position="864"/>
    </location>
</feature>
<sequence length="1043" mass="115437">MNTPPPLKLHHLWLKLMTTLVLPLCFPTFTVSWSNEFDSPSDHYNPSLTTTYTYNRFTEIQHRCGGGGGRSSTLLPTSSPLLSPLASDDNRGSRIRNELSFVSGDWVQESDGGSPLPQFAHHDPLSTSLFKLASFQVTDVDSVRRSNDMVSVSGRLVLSLTDGPGFRYRAQSDDGGFGRSSMGSDGFSVHLEGVYFEVNGERVMCFLGNASMPSSPSMNGLNTDLAYLRKSRGCKCEGENNQQVPLVQNDQIMLVLRYPKVFTFSSRGVFGEMVSFGNKDKGNYFDKVYISSQLSSTTSKYQFSADEQLLSEVCSSNSNRDKVELYEGDGFCHTLKDMLNNEILDLVVQSTGSSTNQSSSSKLGPFVLESSSMATNAPLGLLIHHMQCQQHDDGNVKAAKVAAVLRIVRSSDRFGTSRGRTGLSTMTLSAEGIWRSGQELCMVACVGSNTKHRNSSISRSCNSRVCLSIPLELSIKGRRLLFASVSSNTGDSETEFPPLLFEKVIHPSDLSYRHYMKQSYKYSEHVIMQARAFERRTGSRTSFPDLGVSLLKYPSLGRNGVSTLAQLAEELTINVGAVHEKKLIKASVELEILSLGSFVRGNDQQRNHQRVHKEEEDDRIEVSGLLKLKASNSISLSFEGIYNKLTGEMHLVGCRDIRNISSIEEGMDCEYEIRVEYPSTNTRWMLNPKARISIHSRRDSSDPFHFSSISLTTHPIPDVNEHVDMRFRATFETTLRVLMLTSAVVLIFRQVSYMETTTNIAAYVSVITLGIQAMGYGIPLLTSTEAMFPWKVVSPHPRAHVEPDFSIKILLFVALMLTLKLSNKVKLSRGLSRDNGRALNMRDLRALFITLAILAAGILFLQTFPISTNPAAAQAFKPADDYFPEEKTMHRSRSEIMSTTTMDGLGLGIDYDGIVQDLFLVPQVIGNALWKLQGSSNGGSKRALTDSYYIGFTVLRVLIKVYECVRDPVLYGKEMAYGETAATMEDYSGNLISNMVVAAGVIAVAVVVHLQQKGGDDEDQQKVDRKGKAVAFDDSNLEEELLS</sequence>
<evidence type="ECO:0000313" key="14">
    <source>
        <dbReference type="EMBL" id="CAL1359367.1"/>
    </source>
</evidence>
<evidence type="ECO:0000256" key="3">
    <source>
        <dbReference type="ARBA" id="ARBA00004906"/>
    </source>
</evidence>
<feature type="transmembrane region" description="Helical" evidence="10">
    <location>
        <begin position="760"/>
        <end position="781"/>
    </location>
</feature>
<gene>
    <name evidence="14" type="ORF">LTRI10_LOCUS6857</name>
</gene>
<feature type="domain" description="DUF2921" evidence="13">
    <location>
        <begin position="309"/>
        <end position="494"/>
    </location>
</feature>
<keyword evidence="8 10" id="KW-1133">Transmembrane helix</keyword>
<accession>A0AAV2CS12</accession>
<dbReference type="PANTHER" id="PTHR33389:SF20">
    <property type="match status" value="1"/>
</dbReference>
<feature type="domain" description="DUF2921" evidence="13">
    <location>
        <begin position="83"/>
        <end position="288"/>
    </location>
</feature>
<evidence type="ECO:0000256" key="11">
    <source>
        <dbReference type="SAM" id="SignalP"/>
    </source>
</evidence>
<dbReference type="InterPro" id="IPR057425">
    <property type="entry name" value="DUF2921_N"/>
</dbReference>
<feature type="transmembrane region" description="Helical" evidence="10">
    <location>
        <begin position="805"/>
        <end position="823"/>
    </location>
</feature>
<evidence type="ECO:0000256" key="7">
    <source>
        <dbReference type="ARBA" id="ARBA00022786"/>
    </source>
</evidence>
<evidence type="ECO:0000259" key="12">
    <source>
        <dbReference type="Pfam" id="PF11145"/>
    </source>
</evidence>
<keyword evidence="7" id="KW-0833">Ubl conjugation pathway</keyword>
<comment type="pathway">
    <text evidence="3">Protein modification; protein ubiquitination.</text>
</comment>
<feature type="chain" id="PRO_5043875410" description="RING-type E3 ubiquitin transferase" evidence="11">
    <location>
        <begin position="33"/>
        <end position="1043"/>
    </location>
</feature>
<dbReference type="Pfam" id="PF25333">
    <property type="entry name" value="DUF2921_N"/>
    <property type="match status" value="3"/>
</dbReference>
<evidence type="ECO:0000259" key="13">
    <source>
        <dbReference type="Pfam" id="PF25333"/>
    </source>
</evidence>
<feature type="domain" description="SWEET-like" evidence="12">
    <location>
        <begin position="725"/>
        <end position="1015"/>
    </location>
</feature>
<feature type="transmembrane region" description="Helical" evidence="10">
    <location>
        <begin position="991"/>
        <end position="1010"/>
    </location>
</feature>
<dbReference type="Pfam" id="PF11145">
    <property type="entry name" value="DUF2921"/>
    <property type="match status" value="1"/>
</dbReference>
<name>A0AAV2CS12_9ROSI</name>
<organism evidence="14 15">
    <name type="scientific">Linum trigynum</name>
    <dbReference type="NCBI Taxonomy" id="586398"/>
    <lineage>
        <taxon>Eukaryota</taxon>
        <taxon>Viridiplantae</taxon>
        <taxon>Streptophyta</taxon>
        <taxon>Embryophyta</taxon>
        <taxon>Tracheophyta</taxon>
        <taxon>Spermatophyta</taxon>
        <taxon>Magnoliopsida</taxon>
        <taxon>eudicotyledons</taxon>
        <taxon>Gunneridae</taxon>
        <taxon>Pentapetalae</taxon>
        <taxon>rosids</taxon>
        <taxon>fabids</taxon>
        <taxon>Malpighiales</taxon>
        <taxon>Linaceae</taxon>
        <taxon>Linum</taxon>
    </lineage>
</organism>
<evidence type="ECO:0000256" key="9">
    <source>
        <dbReference type="ARBA" id="ARBA00023136"/>
    </source>
</evidence>
<dbReference type="Proteomes" id="UP001497516">
    <property type="component" value="Chromosome 10"/>
</dbReference>
<keyword evidence="5" id="KW-0808">Transferase</keyword>
<keyword evidence="11" id="KW-0732">Signal</keyword>
<feature type="signal peptide" evidence="11">
    <location>
        <begin position="1"/>
        <end position="32"/>
    </location>
</feature>
<evidence type="ECO:0000256" key="2">
    <source>
        <dbReference type="ARBA" id="ARBA00004127"/>
    </source>
</evidence>
<feature type="transmembrane region" description="Helical" evidence="10">
    <location>
        <begin position="729"/>
        <end position="748"/>
    </location>
</feature>
<dbReference type="GO" id="GO:0012505">
    <property type="term" value="C:endomembrane system"/>
    <property type="evidence" value="ECO:0007669"/>
    <property type="project" value="UniProtKB-SubCell"/>
</dbReference>
<comment type="subcellular location">
    <subcellularLocation>
        <location evidence="2">Endomembrane system</location>
        <topology evidence="2">Multi-pass membrane protein</topology>
    </subcellularLocation>
</comment>
<keyword evidence="15" id="KW-1185">Reference proteome</keyword>
<dbReference type="EC" id="2.3.2.27" evidence="4"/>
<reference evidence="14 15" key="1">
    <citation type="submission" date="2024-04" db="EMBL/GenBank/DDBJ databases">
        <authorList>
            <person name="Fracassetti M."/>
        </authorList>
    </citation>
    <scope>NUCLEOTIDE SEQUENCE [LARGE SCALE GENOMIC DNA]</scope>
</reference>
<proteinExistence type="predicted"/>
<dbReference type="AlphaFoldDB" id="A0AAV2CS12"/>
<comment type="catalytic activity">
    <reaction evidence="1">
        <text>S-ubiquitinyl-[E2 ubiquitin-conjugating enzyme]-L-cysteine + [acceptor protein]-L-lysine = [E2 ubiquitin-conjugating enzyme]-L-cysteine + N(6)-ubiquitinyl-[acceptor protein]-L-lysine.</text>
        <dbReference type="EC" id="2.3.2.27"/>
    </reaction>
</comment>
<dbReference type="GO" id="GO:0061630">
    <property type="term" value="F:ubiquitin protein ligase activity"/>
    <property type="evidence" value="ECO:0007669"/>
    <property type="project" value="UniProtKB-EC"/>
</dbReference>
<evidence type="ECO:0000256" key="8">
    <source>
        <dbReference type="ARBA" id="ARBA00022989"/>
    </source>
</evidence>
<evidence type="ECO:0000313" key="15">
    <source>
        <dbReference type="Proteomes" id="UP001497516"/>
    </source>
</evidence>
<protein>
    <recommendedName>
        <fullName evidence="4">RING-type E3 ubiquitin transferase</fullName>
        <ecNumber evidence="4">2.3.2.27</ecNumber>
    </recommendedName>
</protein>
<evidence type="ECO:0000256" key="1">
    <source>
        <dbReference type="ARBA" id="ARBA00000900"/>
    </source>
</evidence>
<feature type="domain" description="DUF2921" evidence="13">
    <location>
        <begin position="587"/>
        <end position="710"/>
    </location>
</feature>
<dbReference type="InterPro" id="IPR021319">
    <property type="entry name" value="DUF2921"/>
</dbReference>
<keyword evidence="9 10" id="KW-0472">Membrane</keyword>